<dbReference type="EMBL" id="JABFDY010000004">
    <property type="protein sequence ID" value="KAF7708231.1"/>
    <property type="molecule type" value="Genomic_DNA"/>
</dbReference>
<evidence type="ECO:0000313" key="3">
    <source>
        <dbReference type="Proteomes" id="UP000606274"/>
    </source>
</evidence>
<sequence>MRSSWTEKMRRFWIEGGILSLGRGTLWLIAIVFIPPGEGSDCYTEKHSNGTCGIYINTTAVTEMPGYSWQIAGIVHANEDDFNPTTIESQDHTYVLFRSCFGNVSYLNKFTGTTIDCPYKSNLYTNLTDSPSLTTAQPTTPQPKKTPYEFVWIALSVGLFVCLLGCCVYYNWQKLKRCFQNRRYWFRNNYTQAVQDSNTIPMMNLMSNRTSQNASQFTNLATSDTDSQHLHSLSHSQLPV</sequence>
<feature type="transmembrane region" description="Helical" evidence="1">
    <location>
        <begin position="150"/>
        <end position="172"/>
    </location>
</feature>
<feature type="transmembrane region" description="Helical" evidence="1">
    <location>
        <begin position="12"/>
        <end position="34"/>
    </location>
</feature>
<accession>A0A8T0BLQ0</accession>
<proteinExistence type="predicted"/>
<keyword evidence="1" id="KW-1133">Transmembrane helix</keyword>
<reference evidence="2" key="1">
    <citation type="submission" date="2020-08" db="EMBL/GenBank/DDBJ databases">
        <title>Chromosome-level assembly of Southern catfish (Silurus meridionalis) provides insights into visual adaptation to the nocturnal and benthic lifestyles.</title>
        <authorList>
            <person name="Zhang Y."/>
            <person name="Wang D."/>
            <person name="Peng Z."/>
        </authorList>
    </citation>
    <scope>NUCLEOTIDE SEQUENCE</scope>
    <source>
        <strain evidence="2">SWU-2019-XX</strain>
        <tissue evidence="2">Muscle</tissue>
    </source>
</reference>
<keyword evidence="3" id="KW-1185">Reference proteome</keyword>
<gene>
    <name evidence="2" type="ORF">HF521_017288</name>
</gene>
<comment type="caution">
    <text evidence="2">The sequence shown here is derived from an EMBL/GenBank/DDBJ whole genome shotgun (WGS) entry which is preliminary data.</text>
</comment>
<keyword evidence="1" id="KW-0812">Transmembrane</keyword>
<organism evidence="2 3">
    <name type="scientific">Silurus meridionalis</name>
    <name type="common">Southern catfish</name>
    <name type="synonym">Silurus soldatovi meridionalis</name>
    <dbReference type="NCBI Taxonomy" id="175797"/>
    <lineage>
        <taxon>Eukaryota</taxon>
        <taxon>Metazoa</taxon>
        <taxon>Chordata</taxon>
        <taxon>Craniata</taxon>
        <taxon>Vertebrata</taxon>
        <taxon>Euteleostomi</taxon>
        <taxon>Actinopterygii</taxon>
        <taxon>Neopterygii</taxon>
        <taxon>Teleostei</taxon>
        <taxon>Ostariophysi</taxon>
        <taxon>Siluriformes</taxon>
        <taxon>Siluridae</taxon>
        <taxon>Silurus</taxon>
    </lineage>
</organism>
<evidence type="ECO:0000256" key="1">
    <source>
        <dbReference type="SAM" id="Phobius"/>
    </source>
</evidence>
<dbReference type="Proteomes" id="UP000606274">
    <property type="component" value="Unassembled WGS sequence"/>
</dbReference>
<name>A0A8T0BLQ0_SILME</name>
<dbReference type="AlphaFoldDB" id="A0A8T0BLQ0"/>
<keyword evidence="1" id="KW-0472">Membrane</keyword>
<evidence type="ECO:0000313" key="2">
    <source>
        <dbReference type="EMBL" id="KAF7708231.1"/>
    </source>
</evidence>
<protein>
    <submittedName>
        <fullName evidence="2">Uncharacterized protein</fullName>
    </submittedName>
</protein>